<dbReference type="PRINTS" id="PR00455">
    <property type="entry name" value="HTHTETR"/>
</dbReference>
<evidence type="ECO:0000313" key="9">
    <source>
        <dbReference type="EMBL" id="QQC93395.1"/>
    </source>
</evidence>
<feature type="DNA-binding region" description="H-T-H motif" evidence="4">
    <location>
        <begin position="31"/>
        <end position="50"/>
    </location>
</feature>
<dbReference type="GO" id="GO:0000976">
    <property type="term" value="F:transcription cis-regulatory region binding"/>
    <property type="evidence" value="ECO:0007669"/>
    <property type="project" value="TreeGrafter"/>
</dbReference>
<gene>
    <name evidence="6" type="ORF">A7J05_00545</name>
    <name evidence="7" type="ORF">A7J05_36190</name>
    <name evidence="8" type="ORF">I8755_00675</name>
    <name evidence="9" type="ORF">I8755_37525</name>
</gene>
<dbReference type="Proteomes" id="UP000596130">
    <property type="component" value="Chromosome"/>
</dbReference>
<dbReference type="PROSITE" id="PS01081">
    <property type="entry name" value="HTH_TETR_1"/>
    <property type="match status" value="1"/>
</dbReference>
<dbReference type="PANTHER" id="PTHR30055">
    <property type="entry name" value="HTH-TYPE TRANSCRIPTIONAL REGULATOR RUTR"/>
    <property type="match status" value="1"/>
</dbReference>
<dbReference type="PANTHER" id="PTHR30055:SF234">
    <property type="entry name" value="HTH-TYPE TRANSCRIPTIONAL REGULATOR BETI"/>
    <property type="match status" value="1"/>
</dbReference>
<dbReference type="PROSITE" id="PS50977">
    <property type="entry name" value="HTH_TETR_2"/>
    <property type="match status" value="1"/>
</dbReference>
<dbReference type="EMBL" id="CP065959">
    <property type="protein sequence ID" value="QQC93395.1"/>
    <property type="molecule type" value="Genomic_DNA"/>
</dbReference>
<dbReference type="Gene3D" id="1.10.357.10">
    <property type="entry name" value="Tetracycline Repressor, domain 2"/>
    <property type="match status" value="1"/>
</dbReference>
<evidence type="ECO:0000256" key="3">
    <source>
        <dbReference type="ARBA" id="ARBA00023163"/>
    </source>
</evidence>
<evidence type="ECO:0000256" key="2">
    <source>
        <dbReference type="ARBA" id="ARBA00023125"/>
    </source>
</evidence>
<dbReference type="KEGG" id="ssia:A7J05_36190"/>
<evidence type="ECO:0000256" key="4">
    <source>
        <dbReference type="PROSITE-ProRule" id="PRU00335"/>
    </source>
</evidence>
<dbReference type="SUPFAM" id="SSF46689">
    <property type="entry name" value="Homeodomain-like"/>
    <property type="match status" value="1"/>
</dbReference>
<dbReference type="NCBIfam" id="NF041196">
    <property type="entry name" value="ScbR_bind_reg"/>
    <property type="match status" value="1"/>
</dbReference>
<evidence type="ECO:0000313" key="7">
    <source>
        <dbReference type="EMBL" id="APY90376.1"/>
    </source>
</evidence>
<reference evidence="6 10" key="1">
    <citation type="submission" date="2016-05" db="EMBL/GenBank/DDBJ databases">
        <authorList>
            <person name="Gu J."/>
        </authorList>
    </citation>
    <scope>NUCLEOTIDE SEQUENCE [LARGE SCALE GENOMIC DNA]</scope>
    <source>
        <strain evidence="6 10">ACCC40021</strain>
    </source>
</reference>
<dbReference type="EMBL" id="CP015588">
    <property type="protein sequence ID" value="APY84472.1"/>
    <property type="molecule type" value="Genomic_DNA"/>
</dbReference>
<dbReference type="RefSeq" id="WP_076681797.1">
    <property type="nucleotide sequence ID" value="NZ_CP015588.1"/>
</dbReference>
<organism evidence="8 11">
    <name type="scientific">Streptomyces alfalfae</name>
    <dbReference type="NCBI Taxonomy" id="1642299"/>
    <lineage>
        <taxon>Bacteria</taxon>
        <taxon>Bacillati</taxon>
        <taxon>Actinomycetota</taxon>
        <taxon>Actinomycetes</taxon>
        <taxon>Kitasatosporales</taxon>
        <taxon>Streptomycetaceae</taxon>
        <taxon>Streptomyces</taxon>
    </lineage>
</organism>
<keyword evidence="10" id="KW-1185">Reference proteome</keyword>
<protein>
    <submittedName>
        <fullName evidence="8">TetR/AcrR family transcriptional regulator</fullName>
    </submittedName>
</protein>
<keyword evidence="1" id="KW-0805">Transcription regulation</keyword>
<dbReference type="Pfam" id="PF00440">
    <property type="entry name" value="TetR_N"/>
    <property type="match status" value="1"/>
</dbReference>
<dbReference type="InterPro" id="IPR047923">
    <property type="entry name" value="ArpA-like"/>
</dbReference>
<dbReference type="EMBL" id="CP065959">
    <property type="protein sequence ID" value="QQC87108.1"/>
    <property type="molecule type" value="Genomic_DNA"/>
</dbReference>
<accession>A0A1P8TA17</accession>
<evidence type="ECO:0000259" key="5">
    <source>
        <dbReference type="PROSITE" id="PS50977"/>
    </source>
</evidence>
<dbReference type="Proteomes" id="UP000187191">
    <property type="component" value="Chromosome"/>
</dbReference>
<dbReference type="SUPFAM" id="SSF48498">
    <property type="entry name" value="Tetracyclin repressor-like, C-terminal domain"/>
    <property type="match status" value="1"/>
</dbReference>
<evidence type="ECO:0000256" key="1">
    <source>
        <dbReference type="ARBA" id="ARBA00023015"/>
    </source>
</evidence>
<dbReference type="InterPro" id="IPR009057">
    <property type="entry name" value="Homeodomain-like_sf"/>
</dbReference>
<feature type="domain" description="HTH tetR-type" evidence="5">
    <location>
        <begin position="8"/>
        <end position="68"/>
    </location>
</feature>
<sequence length="201" mass="21683">MVKQERAVRTRKALIAAAAEVFSREGYRTSSLTVISRLAGVSSGALHFHFPTKSALALAVEEAAADRLRAIIERCEMFEQPQGPIQLVVDASYRVVEQLEGDSVLRAGFELGGHTEGLSSTGRVCDLWQGWVASALEQAHGDGRLRSEIAPGHVAAVVVAVTAGLEELGRRDSRWLSHPTLTSFWRLVLPQVAPAGAHLPL</sequence>
<evidence type="ECO:0000313" key="6">
    <source>
        <dbReference type="EMBL" id="APY84472.1"/>
    </source>
</evidence>
<evidence type="ECO:0000313" key="11">
    <source>
        <dbReference type="Proteomes" id="UP000596130"/>
    </source>
</evidence>
<dbReference type="InterPro" id="IPR036271">
    <property type="entry name" value="Tet_transcr_reg_TetR-rel_C_sf"/>
</dbReference>
<keyword evidence="2 4" id="KW-0238">DNA-binding</keyword>
<evidence type="ECO:0000313" key="10">
    <source>
        <dbReference type="Proteomes" id="UP000187191"/>
    </source>
</evidence>
<dbReference type="InterPro" id="IPR023772">
    <property type="entry name" value="DNA-bd_HTH_TetR-type_CS"/>
</dbReference>
<reference evidence="8 11" key="2">
    <citation type="submission" date="2020-12" db="EMBL/GenBank/DDBJ databases">
        <title>Identification and biosynthesis of polyene macrolides produced by Streptomyces alfalfae Men-myco-93-63.</title>
        <authorList>
            <person name="Liu D."/>
            <person name="Li Y."/>
            <person name="Liu L."/>
            <person name="Han X."/>
            <person name="Shen F."/>
        </authorList>
    </citation>
    <scope>NUCLEOTIDE SEQUENCE [LARGE SCALE GENOMIC DNA]</scope>
    <source>
        <strain evidence="8 11">Men-myco-93-63</strain>
    </source>
</reference>
<evidence type="ECO:0000313" key="8">
    <source>
        <dbReference type="EMBL" id="QQC87108.1"/>
    </source>
</evidence>
<proteinExistence type="predicted"/>
<dbReference type="EMBL" id="CP015588">
    <property type="protein sequence ID" value="APY90376.1"/>
    <property type="molecule type" value="Genomic_DNA"/>
</dbReference>
<dbReference type="KEGG" id="ssia:A7J05_00545"/>
<keyword evidence="3" id="KW-0804">Transcription</keyword>
<dbReference type="AlphaFoldDB" id="A0A1P8TA17"/>
<dbReference type="GO" id="GO:0003700">
    <property type="term" value="F:DNA-binding transcription factor activity"/>
    <property type="evidence" value="ECO:0007669"/>
    <property type="project" value="TreeGrafter"/>
</dbReference>
<dbReference type="InterPro" id="IPR001647">
    <property type="entry name" value="HTH_TetR"/>
</dbReference>
<name>A0A1P8TA17_9ACTN</name>
<dbReference type="InterPro" id="IPR050109">
    <property type="entry name" value="HTH-type_TetR-like_transc_reg"/>
</dbReference>